<keyword evidence="2" id="KW-0732">Signal</keyword>
<evidence type="ECO:0000313" key="5">
    <source>
        <dbReference type="Proteomes" id="UP000006727"/>
    </source>
</evidence>
<protein>
    <submittedName>
        <fullName evidence="3 4">Uncharacterized protein</fullName>
    </submittedName>
</protein>
<feature type="region of interest" description="Disordered" evidence="1">
    <location>
        <begin position="82"/>
        <end position="111"/>
    </location>
</feature>
<dbReference type="EMBL" id="ABEU02000003">
    <property type="protein sequence ID" value="PNR56852.1"/>
    <property type="molecule type" value="Genomic_DNA"/>
</dbReference>
<reference evidence="3 5" key="2">
    <citation type="journal article" date="2018" name="Plant J.">
        <title>The Physcomitrella patens chromosome-scale assembly reveals moss genome structure and evolution.</title>
        <authorList>
            <person name="Lang D."/>
            <person name="Ullrich K.K."/>
            <person name="Murat F."/>
            <person name="Fuchs J."/>
            <person name="Jenkins J."/>
            <person name="Haas F.B."/>
            <person name="Piednoel M."/>
            <person name="Gundlach H."/>
            <person name="Van Bel M."/>
            <person name="Meyberg R."/>
            <person name="Vives C."/>
            <person name="Morata J."/>
            <person name="Symeonidi A."/>
            <person name="Hiss M."/>
            <person name="Muchero W."/>
            <person name="Kamisugi Y."/>
            <person name="Saleh O."/>
            <person name="Blanc G."/>
            <person name="Decker E.L."/>
            <person name="van Gessel N."/>
            <person name="Grimwood J."/>
            <person name="Hayes R.D."/>
            <person name="Graham S.W."/>
            <person name="Gunter L.E."/>
            <person name="McDaniel S.F."/>
            <person name="Hoernstein S.N.W."/>
            <person name="Larsson A."/>
            <person name="Li F.W."/>
            <person name="Perroud P.F."/>
            <person name="Phillips J."/>
            <person name="Ranjan P."/>
            <person name="Rokshar D.S."/>
            <person name="Rothfels C.J."/>
            <person name="Schneider L."/>
            <person name="Shu S."/>
            <person name="Stevenson D.W."/>
            <person name="Thummler F."/>
            <person name="Tillich M."/>
            <person name="Villarreal Aguilar J.C."/>
            <person name="Widiez T."/>
            <person name="Wong G.K."/>
            <person name="Wymore A."/>
            <person name="Zhang Y."/>
            <person name="Zimmer A.D."/>
            <person name="Quatrano R.S."/>
            <person name="Mayer K.F.X."/>
            <person name="Goodstein D."/>
            <person name="Casacuberta J.M."/>
            <person name="Vandepoele K."/>
            <person name="Reski R."/>
            <person name="Cuming A.C."/>
            <person name="Tuskan G.A."/>
            <person name="Maumus F."/>
            <person name="Salse J."/>
            <person name="Schmutz J."/>
            <person name="Rensing S.A."/>
        </authorList>
    </citation>
    <scope>NUCLEOTIDE SEQUENCE [LARGE SCALE GENOMIC DNA]</scope>
    <source>
        <strain evidence="4 5">cv. Gransden 2004</strain>
    </source>
</reference>
<evidence type="ECO:0000313" key="3">
    <source>
        <dbReference type="EMBL" id="PNR56852.1"/>
    </source>
</evidence>
<dbReference type="Gramene" id="Pp3c3_1200V3.2">
    <property type="protein sequence ID" value="PAC:32942342.CDS.1"/>
    <property type="gene ID" value="Pp3c3_1200"/>
</dbReference>
<dbReference type="EnsemblPlants" id="Pp3c3_1200V3.1">
    <property type="protein sequence ID" value="PAC:32942341.CDS.1"/>
    <property type="gene ID" value="Pp3c3_1200"/>
</dbReference>
<evidence type="ECO:0000256" key="2">
    <source>
        <dbReference type="SAM" id="SignalP"/>
    </source>
</evidence>
<name>A0A2K1KST1_PHYPA</name>
<reference evidence="3 5" key="1">
    <citation type="journal article" date="2008" name="Science">
        <title>The Physcomitrella genome reveals evolutionary insights into the conquest of land by plants.</title>
        <authorList>
            <person name="Rensing S."/>
            <person name="Lang D."/>
            <person name="Zimmer A."/>
            <person name="Terry A."/>
            <person name="Salamov A."/>
            <person name="Shapiro H."/>
            <person name="Nishiyama T."/>
            <person name="Perroud P.-F."/>
            <person name="Lindquist E."/>
            <person name="Kamisugi Y."/>
            <person name="Tanahashi T."/>
            <person name="Sakakibara K."/>
            <person name="Fujita T."/>
            <person name="Oishi K."/>
            <person name="Shin-I T."/>
            <person name="Kuroki Y."/>
            <person name="Toyoda A."/>
            <person name="Suzuki Y."/>
            <person name="Hashimoto A."/>
            <person name="Yamaguchi K."/>
            <person name="Sugano A."/>
            <person name="Kohara Y."/>
            <person name="Fujiyama A."/>
            <person name="Anterola A."/>
            <person name="Aoki S."/>
            <person name="Ashton N."/>
            <person name="Barbazuk W.B."/>
            <person name="Barker E."/>
            <person name="Bennetzen J."/>
            <person name="Bezanilla M."/>
            <person name="Blankenship R."/>
            <person name="Cho S.H."/>
            <person name="Dutcher S."/>
            <person name="Estelle M."/>
            <person name="Fawcett J.A."/>
            <person name="Gundlach H."/>
            <person name="Hanada K."/>
            <person name="Heyl A."/>
            <person name="Hicks K.A."/>
            <person name="Hugh J."/>
            <person name="Lohr M."/>
            <person name="Mayer K."/>
            <person name="Melkozernov A."/>
            <person name="Murata T."/>
            <person name="Nelson D."/>
            <person name="Pils B."/>
            <person name="Prigge M."/>
            <person name="Reiss B."/>
            <person name="Renner T."/>
            <person name="Rombauts S."/>
            <person name="Rushton P."/>
            <person name="Sanderfoot A."/>
            <person name="Schween G."/>
            <person name="Shiu S.-H."/>
            <person name="Stueber K."/>
            <person name="Theodoulou F.L."/>
            <person name="Tu H."/>
            <person name="Van de Peer Y."/>
            <person name="Verrier P.J."/>
            <person name="Waters E."/>
            <person name="Wood A."/>
            <person name="Yang L."/>
            <person name="Cove D."/>
            <person name="Cuming A."/>
            <person name="Hasebe M."/>
            <person name="Lucas S."/>
            <person name="Mishler D.B."/>
            <person name="Reski R."/>
            <person name="Grigoriev I."/>
            <person name="Quatrano R.S."/>
            <person name="Boore J.L."/>
        </authorList>
    </citation>
    <scope>NUCLEOTIDE SEQUENCE [LARGE SCALE GENOMIC DNA]</scope>
    <source>
        <strain evidence="4 5">cv. Gransden 2004</strain>
    </source>
</reference>
<dbReference type="Gramene" id="Pp3c3_1200V3.1">
    <property type="protein sequence ID" value="PAC:32942341.CDS.1"/>
    <property type="gene ID" value="Pp3c3_1200"/>
</dbReference>
<feature type="compositionally biased region" description="Polar residues" evidence="1">
    <location>
        <begin position="82"/>
        <end position="101"/>
    </location>
</feature>
<dbReference type="PaxDb" id="3218-PP1S1_314V6.1"/>
<evidence type="ECO:0000313" key="4">
    <source>
        <dbReference type="EnsemblPlants" id="PAC:32942341.CDS.1"/>
    </source>
</evidence>
<sequence length="168" mass="18202">MAAYSMAKAVTILYATLLVVQVAHVESARLLLQYDTLLAKTEAAVPSEEQPSDTIFQIPEDDPSEGVAVLSDLSGTQPFETLDDQQFQEQVPNDDTVGSYNQDDESADQEPVVLADGDLDTGVDGVGQPNDETPFQTSLAVQQDEPVFDAEFSDTALPSEEKVFEFVP</sequence>
<gene>
    <name evidence="3" type="ORF">PHYPA_003844</name>
</gene>
<dbReference type="EnsemblPlants" id="Pp3c3_1200V3.2">
    <property type="protein sequence ID" value="PAC:32942342.CDS.1"/>
    <property type="gene ID" value="Pp3c3_1200"/>
</dbReference>
<evidence type="ECO:0000256" key="1">
    <source>
        <dbReference type="SAM" id="MobiDB-lite"/>
    </source>
</evidence>
<dbReference type="Proteomes" id="UP000006727">
    <property type="component" value="Chromosome 3"/>
</dbReference>
<accession>A0A2K1KST1</accession>
<proteinExistence type="predicted"/>
<organism evidence="3">
    <name type="scientific">Physcomitrium patens</name>
    <name type="common">Spreading-leaved earth moss</name>
    <name type="synonym">Physcomitrella patens</name>
    <dbReference type="NCBI Taxonomy" id="3218"/>
    <lineage>
        <taxon>Eukaryota</taxon>
        <taxon>Viridiplantae</taxon>
        <taxon>Streptophyta</taxon>
        <taxon>Embryophyta</taxon>
        <taxon>Bryophyta</taxon>
        <taxon>Bryophytina</taxon>
        <taxon>Bryopsida</taxon>
        <taxon>Funariidae</taxon>
        <taxon>Funariales</taxon>
        <taxon>Funariaceae</taxon>
        <taxon>Physcomitrium</taxon>
    </lineage>
</organism>
<dbReference type="AlphaFoldDB" id="A0A2K1KST1"/>
<feature type="signal peptide" evidence="2">
    <location>
        <begin position="1"/>
        <end position="27"/>
    </location>
</feature>
<dbReference type="InParanoid" id="A0A2K1KST1"/>
<feature type="chain" id="PRO_5036319085" evidence="2">
    <location>
        <begin position="28"/>
        <end position="168"/>
    </location>
</feature>
<reference evidence="4" key="3">
    <citation type="submission" date="2020-12" db="UniProtKB">
        <authorList>
            <consortium name="EnsemblPlants"/>
        </authorList>
    </citation>
    <scope>IDENTIFICATION</scope>
</reference>
<keyword evidence="5" id="KW-1185">Reference proteome</keyword>